<sequence>MTRPEIVNRIREALRRVAPGSQAILYGSEARGDARPDSDIDLLILMDKERITLEDKMKLAEPLYDIELETGIQINPFVEALKEWGKRFSPFYENVMKEGVRI</sequence>
<dbReference type="EMBL" id="QREV01000016">
    <property type="protein sequence ID" value="RDU49477.1"/>
    <property type="molecule type" value="Genomic_DNA"/>
</dbReference>
<dbReference type="PANTHER" id="PTHR33933:SF1">
    <property type="entry name" value="PROTEIN ADENYLYLTRANSFERASE MNTA-RELATED"/>
    <property type="match status" value="1"/>
</dbReference>
<dbReference type="AlphaFoldDB" id="A0A3D8HFZ2"/>
<dbReference type="Proteomes" id="UP000256321">
    <property type="component" value="Unassembled WGS sequence"/>
</dbReference>
<protein>
    <submittedName>
        <fullName evidence="3">Nucleotidyltransferase domain-containing protein</fullName>
    </submittedName>
</protein>
<keyword evidence="5" id="KW-1185">Reference proteome</keyword>
<accession>A0A3D8HFZ2</accession>
<comment type="caution">
    <text evidence="3">The sequence shown here is derived from an EMBL/GenBank/DDBJ whole genome shotgun (WGS) entry which is preliminary data.</text>
</comment>
<dbReference type="Pfam" id="PF01909">
    <property type="entry name" value="NTP_transf_2"/>
    <property type="match status" value="1"/>
</dbReference>
<dbReference type="InterPro" id="IPR002934">
    <property type="entry name" value="Polymerase_NTP_transf_dom"/>
</dbReference>
<reference evidence="2 5" key="2">
    <citation type="submission" date="2020-08" db="EMBL/GenBank/DDBJ databases">
        <title>Genome public.</title>
        <authorList>
            <person name="Liu C."/>
            <person name="Sun Q."/>
        </authorList>
    </citation>
    <scope>NUCLEOTIDE SEQUENCE [LARGE SCALE GENOMIC DNA]</scope>
    <source>
        <strain evidence="2 5">426_9</strain>
    </source>
</reference>
<dbReference type="RefSeq" id="WP_115499286.1">
    <property type="nucleotide sequence ID" value="NZ_JACRTI010000016.1"/>
</dbReference>
<dbReference type="Proteomes" id="UP000629596">
    <property type="component" value="Unassembled WGS sequence"/>
</dbReference>
<dbReference type="PANTHER" id="PTHR33933">
    <property type="entry name" value="NUCLEOTIDYLTRANSFERASE"/>
    <property type="match status" value="1"/>
</dbReference>
<name>A0A3D8HFZ2_9BACT</name>
<proteinExistence type="predicted"/>
<dbReference type="SUPFAM" id="SSF81301">
    <property type="entry name" value="Nucleotidyltransferase"/>
    <property type="match status" value="1"/>
</dbReference>
<evidence type="ECO:0000313" key="2">
    <source>
        <dbReference type="EMBL" id="MBC8601785.1"/>
    </source>
</evidence>
<reference evidence="3 4" key="1">
    <citation type="submission" date="2018-07" db="EMBL/GenBank/DDBJ databases">
        <title>Parabacteroides acidifaciens nov. sp., isolated from human feces.</title>
        <authorList>
            <person name="Wang Y.J."/>
        </authorList>
    </citation>
    <scope>NUCLEOTIDE SEQUENCE [LARGE SCALE GENOMIC DNA]</scope>
    <source>
        <strain evidence="3 4">426-9</strain>
    </source>
</reference>
<evidence type="ECO:0000259" key="1">
    <source>
        <dbReference type="Pfam" id="PF01909"/>
    </source>
</evidence>
<dbReference type="CDD" id="cd05403">
    <property type="entry name" value="NT_KNTase_like"/>
    <property type="match status" value="1"/>
</dbReference>
<feature type="domain" description="Polymerase nucleotidyl transferase" evidence="1">
    <location>
        <begin position="8"/>
        <end position="75"/>
    </location>
</feature>
<organism evidence="3 4">
    <name type="scientific">Parabacteroides acidifaciens</name>
    <dbReference type="NCBI Taxonomy" id="2290935"/>
    <lineage>
        <taxon>Bacteria</taxon>
        <taxon>Pseudomonadati</taxon>
        <taxon>Bacteroidota</taxon>
        <taxon>Bacteroidia</taxon>
        <taxon>Bacteroidales</taxon>
        <taxon>Tannerellaceae</taxon>
        <taxon>Parabacteroides</taxon>
    </lineage>
</organism>
<dbReference type="GO" id="GO:0016779">
    <property type="term" value="F:nucleotidyltransferase activity"/>
    <property type="evidence" value="ECO:0007669"/>
    <property type="project" value="InterPro"/>
</dbReference>
<evidence type="ECO:0000313" key="3">
    <source>
        <dbReference type="EMBL" id="RDU49477.1"/>
    </source>
</evidence>
<keyword evidence="3" id="KW-0808">Transferase</keyword>
<evidence type="ECO:0000313" key="4">
    <source>
        <dbReference type="Proteomes" id="UP000256321"/>
    </source>
</evidence>
<dbReference type="Gene3D" id="3.30.460.10">
    <property type="entry name" value="Beta Polymerase, domain 2"/>
    <property type="match status" value="1"/>
</dbReference>
<gene>
    <name evidence="3" type="ORF">DWU89_08830</name>
    <name evidence="2" type="ORF">H8784_08625</name>
</gene>
<dbReference type="InterPro" id="IPR052548">
    <property type="entry name" value="Type_VII_TA_antitoxin"/>
</dbReference>
<dbReference type="EMBL" id="JACRTI010000016">
    <property type="protein sequence ID" value="MBC8601785.1"/>
    <property type="molecule type" value="Genomic_DNA"/>
</dbReference>
<evidence type="ECO:0000313" key="5">
    <source>
        <dbReference type="Proteomes" id="UP000629596"/>
    </source>
</evidence>
<dbReference type="InterPro" id="IPR043519">
    <property type="entry name" value="NT_sf"/>
</dbReference>